<evidence type="ECO:0000313" key="4">
    <source>
        <dbReference type="Proteomes" id="UP001189624"/>
    </source>
</evidence>
<evidence type="ECO:0000259" key="2">
    <source>
        <dbReference type="SMART" id="SM00256"/>
    </source>
</evidence>
<dbReference type="Pfam" id="PF25372">
    <property type="entry name" value="DUF7885"/>
    <property type="match status" value="2"/>
</dbReference>
<reference evidence="3" key="1">
    <citation type="submission" date="2023-10" db="EMBL/GenBank/DDBJ databases">
        <authorList>
            <person name="Domelevo Entfellner J.-B."/>
        </authorList>
    </citation>
    <scope>NUCLEOTIDE SEQUENCE</scope>
</reference>
<dbReference type="PANTHER" id="PTHR13318:SF99">
    <property type="entry name" value="EIN3-BINDING F-BOX PROTEIN 2-LIKE"/>
    <property type="match status" value="1"/>
</dbReference>
<keyword evidence="4" id="KW-1185">Reference proteome</keyword>
<keyword evidence="1" id="KW-1133">Transmembrane helix</keyword>
<dbReference type="InterPro" id="IPR006553">
    <property type="entry name" value="Leu-rich_rpt_Cys-con_subtyp"/>
</dbReference>
<dbReference type="SUPFAM" id="SSF81383">
    <property type="entry name" value="F-box domain"/>
    <property type="match status" value="1"/>
</dbReference>
<dbReference type="SUPFAM" id="SSF52047">
    <property type="entry name" value="RNI-like"/>
    <property type="match status" value="2"/>
</dbReference>
<dbReference type="FunFam" id="3.80.10.10:FF:000451">
    <property type="entry name" value="EIN3-binding F-box protein 1"/>
    <property type="match status" value="1"/>
</dbReference>
<feature type="transmembrane region" description="Helical" evidence="1">
    <location>
        <begin position="19"/>
        <end position="36"/>
    </location>
</feature>
<dbReference type="PANTHER" id="PTHR13318">
    <property type="entry name" value="PARTNER OF PAIRED, ISOFORM B-RELATED"/>
    <property type="match status" value="1"/>
</dbReference>
<sequence length="752" mass="81131">MCLVFSSVGLVWTIMRKRVYVYVGGFSAAPILILPVNSPSVLLMPTLVDYSGDDEIPGASFCQNPIDLGRMCTLRSSVDRYYCTPNKRARINAPDVLEILRLEKDQKPTIEVLPDECLFEIFRRLCSAKDRSSCSSVSKRWLMLMSRICKAEIYKSENMIKGCPSCDVDDDGYLTRCLEGKKATDVRVAAIAVGTSARGGLGKLSISGSNAVGGVTDVGLSVVAHGCRSLRSFSLWNVSSVGDEGLAEIAKGCHMLEKLDICQASSISNKSLIAIAKGCPNLTTLNIESCPEIGNEGLQAIARSCPKLKCISIKDCPLVGDHGVSSLLSSANNLSRVKLQDLNITDFSLAVIGHYGKAILNLVLSGLQNVSERGFWVMGVAQGLKKLTSLTVSSCRGVTDASIEAMGKGCIHLKNMSLRRCCFVSDNGLVAFSKAANSLESLQLEECNSITQFGIIGALSNFKTTLKSLNLLKCKGVKDIDVDVSMLSPCESLRHLSIRNCPGVGNPSLAMVGKLCPQLQHVDLTGLYGVTDAGLLPLLQNSETGLVKVNLSGCWNFSDNTVSELARLHGGTLELLNLDGCRKITDASLVAIAHNCLLLNDLDVSKCAITDAGIAVLSNARQLTLQVLSLSNCSGVTSKSEPSLTNLGQTLVGLNLQNCNSIGCNTVELLVENLWRCGDILHAFYADVPTYQGWIGWQFVDIVVFRGTLVDPFFSIFFINKCLFNPFGLATTRGHSLYAMMPWEYVYYVLAG</sequence>
<dbReference type="SMART" id="SM00367">
    <property type="entry name" value="LRR_CC"/>
    <property type="match status" value="13"/>
</dbReference>
<dbReference type="FunFam" id="3.80.10.10:FF:000214">
    <property type="entry name" value="EIN3-binding F-box protein 1"/>
    <property type="match status" value="1"/>
</dbReference>
<dbReference type="FunFam" id="3.80.10.10:FF:000473">
    <property type="entry name" value="EIN3-binding F-box protein 1"/>
    <property type="match status" value="1"/>
</dbReference>
<evidence type="ECO:0000256" key="1">
    <source>
        <dbReference type="SAM" id="Phobius"/>
    </source>
</evidence>
<gene>
    <name evidence="3" type="ORF">AYBTSS11_LOCUS27596</name>
</gene>
<dbReference type="Gramene" id="rna-AYBTSS11_LOCUS27596">
    <property type="protein sequence ID" value="CAJ1975471.1"/>
    <property type="gene ID" value="gene-AYBTSS11_LOCUS27596"/>
</dbReference>
<dbReference type="InterPro" id="IPR036047">
    <property type="entry name" value="F-box-like_dom_sf"/>
</dbReference>
<dbReference type="InterPro" id="IPR057207">
    <property type="entry name" value="FBXL15_LRR"/>
</dbReference>
<keyword evidence="1" id="KW-0472">Membrane</keyword>
<dbReference type="GO" id="GO:0019005">
    <property type="term" value="C:SCF ubiquitin ligase complex"/>
    <property type="evidence" value="ECO:0007669"/>
    <property type="project" value="TreeGrafter"/>
</dbReference>
<dbReference type="CDD" id="cd22159">
    <property type="entry name" value="F-box_AtTIR1-like"/>
    <property type="match status" value="1"/>
</dbReference>
<dbReference type="InterPro" id="IPR001810">
    <property type="entry name" value="F-box_dom"/>
</dbReference>
<dbReference type="AlphaFoldDB" id="A0AA86VRA0"/>
<dbReference type="Pfam" id="PF12937">
    <property type="entry name" value="F-box-like"/>
    <property type="match status" value="1"/>
</dbReference>
<dbReference type="FunFam" id="1.20.1280.50:FF:000084">
    <property type="entry name" value="EIN3-binding F-box protein 1"/>
    <property type="match status" value="1"/>
</dbReference>
<dbReference type="InterPro" id="IPR032675">
    <property type="entry name" value="LRR_dom_sf"/>
</dbReference>
<dbReference type="Gene3D" id="3.80.10.10">
    <property type="entry name" value="Ribonuclease Inhibitor"/>
    <property type="match status" value="3"/>
</dbReference>
<evidence type="ECO:0000313" key="3">
    <source>
        <dbReference type="EMBL" id="CAJ1975471.1"/>
    </source>
</evidence>
<dbReference type="SMART" id="SM00256">
    <property type="entry name" value="FBOX"/>
    <property type="match status" value="1"/>
</dbReference>
<proteinExistence type="predicted"/>
<name>A0AA86VRA0_9FABA</name>
<dbReference type="Proteomes" id="UP001189624">
    <property type="component" value="Chromosome 9"/>
</dbReference>
<dbReference type="EMBL" id="OY731406">
    <property type="protein sequence ID" value="CAJ1975471.1"/>
    <property type="molecule type" value="Genomic_DNA"/>
</dbReference>
<dbReference type="Gene3D" id="1.20.1280.50">
    <property type="match status" value="1"/>
</dbReference>
<organism evidence="3 4">
    <name type="scientific">Sphenostylis stenocarpa</name>
    <dbReference type="NCBI Taxonomy" id="92480"/>
    <lineage>
        <taxon>Eukaryota</taxon>
        <taxon>Viridiplantae</taxon>
        <taxon>Streptophyta</taxon>
        <taxon>Embryophyta</taxon>
        <taxon>Tracheophyta</taxon>
        <taxon>Spermatophyta</taxon>
        <taxon>Magnoliopsida</taxon>
        <taxon>eudicotyledons</taxon>
        <taxon>Gunneridae</taxon>
        <taxon>Pentapetalae</taxon>
        <taxon>rosids</taxon>
        <taxon>fabids</taxon>
        <taxon>Fabales</taxon>
        <taxon>Fabaceae</taxon>
        <taxon>Papilionoideae</taxon>
        <taxon>50 kb inversion clade</taxon>
        <taxon>NPAAA clade</taxon>
        <taxon>indigoferoid/millettioid clade</taxon>
        <taxon>Phaseoleae</taxon>
        <taxon>Sphenostylis</taxon>
    </lineage>
</organism>
<feature type="domain" description="F-box" evidence="2">
    <location>
        <begin position="113"/>
        <end position="154"/>
    </location>
</feature>
<keyword evidence="1" id="KW-0812">Transmembrane</keyword>
<protein>
    <recommendedName>
        <fullName evidence="2">F-box domain-containing protein</fullName>
    </recommendedName>
</protein>
<accession>A0AA86VRA0</accession>
<dbReference type="GO" id="GO:0031146">
    <property type="term" value="P:SCF-dependent proteasomal ubiquitin-dependent protein catabolic process"/>
    <property type="evidence" value="ECO:0007669"/>
    <property type="project" value="TreeGrafter"/>
</dbReference>